<dbReference type="STRING" id="218851.A0A2G5EF43"/>
<feature type="transmembrane region" description="Helical" evidence="3">
    <location>
        <begin position="54"/>
        <end position="76"/>
    </location>
</feature>
<evidence type="ECO:0008006" key="6">
    <source>
        <dbReference type="Google" id="ProtNLM"/>
    </source>
</evidence>
<evidence type="ECO:0000313" key="5">
    <source>
        <dbReference type="Proteomes" id="UP000230069"/>
    </source>
</evidence>
<evidence type="ECO:0000256" key="2">
    <source>
        <dbReference type="ARBA" id="ARBA00023136"/>
    </source>
</evidence>
<keyword evidence="3" id="KW-0812">Transmembrane</keyword>
<dbReference type="GO" id="GO:0005886">
    <property type="term" value="C:plasma membrane"/>
    <property type="evidence" value="ECO:0007669"/>
    <property type="project" value="TreeGrafter"/>
</dbReference>
<dbReference type="GO" id="GO:0098542">
    <property type="term" value="P:defense response to other organism"/>
    <property type="evidence" value="ECO:0007669"/>
    <property type="project" value="InterPro"/>
</dbReference>
<dbReference type="Proteomes" id="UP000230069">
    <property type="component" value="Unassembled WGS sequence"/>
</dbReference>
<reference evidence="4 5" key="1">
    <citation type="submission" date="2017-09" db="EMBL/GenBank/DDBJ databases">
        <title>WGS assembly of Aquilegia coerulea Goldsmith.</title>
        <authorList>
            <person name="Hodges S."/>
            <person name="Kramer E."/>
            <person name="Nordborg M."/>
            <person name="Tomkins J."/>
            <person name="Borevitz J."/>
            <person name="Derieg N."/>
            <person name="Yan J."/>
            <person name="Mihaltcheva S."/>
            <person name="Hayes R.D."/>
            <person name="Rokhsar D."/>
        </authorList>
    </citation>
    <scope>NUCLEOTIDE SEQUENCE [LARGE SCALE GENOMIC DNA]</scope>
    <source>
        <strain evidence="5">cv. Goldsmith</strain>
    </source>
</reference>
<gene>
    <name evidence="4" type="ORF">AQUCO_00900721v1</name>
</gene>
<dbReference type="EMBL" id="KZ305026">
    <property type="protein sequence ID" value="PIA54372.1"/>
    <property type="molecule type" value="Genomic_DNA"/>
</dbReference>
<sequence>MDSLRNGFRRFTRTTRTTYEEEETIGIPVHQLPYQPYNPPPPPPPPRSTLRVRICVCTVSVIVVLALISGLIMLIIQPQLPEFQVDSISIPLLNSSSTSDILPTWEIGFHVRNPNKKMKIYYDVLETSLSYDEDYSEELLCETELSPFSQGTKNDTILWARFSYVQESSVTYITEKINHGVVSLKVKMYGSYKGKPDPYLVKKNMNINCIDLKVGFTNSTRLVGSLLDGSKRCKVTSN</sequence>
<dbReference type="InterPro" id="IPR044839">
    <property type="entry name" value="NDR1-like"/>
</dbReference>
<dbReference type="AlphaFoldDB" id="A0A2G5EF43"/>
<dbReference type="GO" id="GO:0009506">
    <property type="term" value="C:plasmodesma"/>
    <property type="evidence" value="ECO:0007669"/>
    <property type="project" value="TreeGrafter"/>
</dbReference>
<comment type="subcellular location">
    <subcellularLocation>
        <location evidence="1">Membrane</location>
    </subcellularLocation>
</comment>
<protein>
    <recommendedName>
        <fullName evidence="6">Late embryogenesis abundant protein LEA-2 subgroup domain-containing protein</fullName>
    </recommendedName>
</protein>
<dbReference type="PANTHER" id="PTHR31415:SF4">
    <property type="entry name" value="NDR1_HIN1-LIKE PROTEIN 3"/>
    <property type="match status" value="1"/>
</dbReference>
<evidence type="ECO:0000256" key="1">
    <source>
        <dbReference type="ARBA" id="ARBA00004370"/>
    </source>
</evidence>
<keyword evidence="2 3" id="KW-0472">Membrane</keyword>
<dbReference type="PANTHER" id="PTHR31415">
    <property type="entry name" value="OS05G0367900 PROTEIN"/>
    <property type="match status" value="1"/>
</dbReference>
<dbReference type="OrthoDB" id="695142at2759"/>
<keyword evidence="5" id="KW-1185">Reference proteome</keyword>
<accession>A0A2G5EF43</accession>
<proteinExistence type="predicted"/>
<keyword evidence="3" id="KW-1133">Transmembrane helix</keyword>
<evidence type="ECO:0000256" key="3">
    <source>
        <dbReference type="SAM" id="Phobius"/>
    </source>
</evidence>
<name>A0A2G5EF43_AQUCA</name>
<evidence type="ECO:0000313" key="4">
    <source>
        <dbReference type="EMBL" id="PIA54372.1"/>
    </source>
</evidence>
<organism evidence="4 5">
    <name type="scientific">Aquilegia coerulea</name>
    <name type="common">Rocky mountain columbine</name>
    <dbReference type="NCBI Taxonomy" id="218851"/>
    <lineage>
        <taxon>Eukaryota</taxon>
        <taxon>Viridiplantae</taxon>
        <taxon>Streptophyta</taxon>
        <taxon>Embryophyta</taxon>
        <taxon>Tracheophyta</taxon>
        <taxon>Spermatophyta</taxon>
        <taxon>Magnoliopsida</taxon>
        <taxon>Ranunculales</taxon>
        <taxon>Ranunculaceae</taxon>
        <taxon>Thalictroideae</taxon>
        <taxon>Aquilegia</taxon>
    </lineage>
</organism>
<dbReference type="InParanoid" id="A0A2G5EF43"/>